<dbReference type="AlphaFoldDB" id="B8Y8I5"/>
<evidence type="ECO:0000259" key="5">
    <source>
        <dbReference type="PROSITE" id="PS51465"/>
    </source>
</evidence>
<dbReference type="SUPFAM" id="SSF100895">
    <property type="entry name" value="Kazal-type serine protease inhibitors"/>
    <property type="match status" value="3"/>
</dbReference>
<dbReference type="RefSeq" id="NP_001267786.1">
    <property type="nucleotide sequence ID" value="NM_001280857.1"/>
</dbReference>
<dbReference type="SMART" id="SM00280">
    <property type="entry name" value="KAZAL"/>
    <property type="match status" value="3"/>
</dbReference>
<keyword evidence="6" id="KW-0378">Hydrolase</keyword>
<feature type="domain" description="Kazal-like" evidence="5">
    <location>
        <begin position="14"/>
        <end position="66"/>
    </location>
</feature>
<dbReference type="GO" id="GO:0008233">
    <property type="term" value="F:peptidase activity"/>
    <property type="evidence" value="ECO:0007669"/>
    <property type="project" value="UniProtKB-KW"/>
</dbReference>
<dbReference type="CTD" id="100202281"/>
<dbReference type="GeneID" id="100202281"/>
<dbReference type="InterPro" id="IPR050653">
    <property type="entry name" value="Prot_Inhib_GrowthFact_Antg"/>
</dbReference>
<dbReference type="PANTHER" id="PTHR10913">
    <property type="entry name" value="FOLLISTATIN-RELATED"/>
    <property type="match status" value="1"/>
</dbReference>
<dbReference type="GO" id="GO:0005576">
    <property type="term" value="C:extracellular region"/>
    <property type="evidence" value="ECO:0007669"/>
    <property type="project" value="TreeGrafter"/>
</dbReference>
<dbReference type="GO" id="GO:0030154">
    <property type="term" value="P:cell differentiation"/>
    <property type="evidence" value="ECO:0007669"/>
    <property type="project" value="TreeGrafter"/>
</dbReference>
<evidence type="ECO:0000256" key="2">
    <source>
        <dbReference type="ARBA" id="ARBA00022900"/>
    </source>
</evidence>
<name>B8Y8I5_HYDVU</name>
<accession>B8Y8I5</accession>
<dbReference type="KEGG" id="hmg:100202281"/>
<evidence type="ECO:0000256" key="4">
    <source>
        <dbReference type="SAM" id="SignalP"/>
    </source>
</evidence>
<proteinExistence type="evidence at transcript level"/>
<dbReference type="PANTHER" id="PTHR10913:SF45">
    <property type="entry name" value="FOLLISTATIN, ISOFORM A-RELATED"/>
    <property type="match status" value="1"/>
</dbReference>
<gene>
    <name evidence="6" type="primary">kazal2</name>
</gene>
<keyword evidence="4" id="KW-0732">Signal</keyword>
<dbReference type="Pfam" id="PF07648">
    <property type="entry name" value="Kazal_2"/>
    <property type="match status" value="2"/>
</dbReference>
<dbReference type="OMA" id="QDSANCA"/>
<feature type="signal peptide" evidence="4">
    <location>
        <begin position="1"/>
        <end position="16"/>
    </location>
</feature>
<dbReference type="GO" id="GO:0006508">
    <property type="term" value="P:proteolysis"/>
    <property type="evidence" value="ECO:0007669"/>
    <property type="project" value="UniProtKB-KW"/>
</dbReference>
<evidence type="ECO:0000313" key="6">
    <source>
        <dbReference type="EMBL" id="ACL52153.1"/>
    </source>
</evidence>
<reference evidence="6" key="1">
    <citation type="journal article" date="2009" name="Dev. Comp. Immunol.">
        <title>Identification of a kazal-type serine protease inhibitor with potent anti-staphylococcal activity as part of Hydra's innate immune system.</title>
        <authorList>
            <person name="Augustin R."/>
            <person name="Siebert S."/>
            <person name="Bosch T.C."/>
        </authorList>
    </citation>
    <scope>NUCLEOTIDE SEQUENCE</scope>
</reference>
<dbReference type="OrthoDB" id="126772at2759"/>
<keyword evidence="1" id="KW-0646">Protease inhibitor</keyword>
<sequence>MKCIAVIMTLLVAAYAERKCNQICPRIYAPICGHDGKTYDSDCALKSESCLSQKPIVQVYDGECDPKGDCNLACNKIYAPVCGSDKNLYSNECVLRQAACKQKKAIIVVQRALKKDDCKSCSILCTREYNPVCGSDGKTYATECVMKSIACMNEKAIIAVSNGPCKDK</sequence>
<dbReference type="Gene3D" id="3.30.60.30">
    <property type="match status" value="3"/>
</dbReference>
<feature type="domain" description="Kazal-like" evidence="5">
    <location>
        <begin position="67"/>
        <end position="106"/>
    </location>
</feature>
<keyword evidence="6" id="KW-0645">Protease</keyword>
<dbReference type="Pfam" id="PF00050">
    <property type="entry name" value="Kazal_1"/>
    <property type="match status" value="1"/>
</dbReference>
<organism evidence="6">
    <name type="scientific">Hydra vulgaris</name>
    <name type="common">Hydra</name>
    <name type="synonym">Hydra attenuata</name>
    <dbReference type="NCBI Taxonomy" id="6087"/>
    <lineage>
        <taxon>Eukaryota</taxon>
        <taxon>Metazoa</taxon>
        <taxon>Cnidaria</taxon>
        <taxon>Hydrozoa</taxon>
        <taxon>Hydroidolina</taxon>
        <taxon>Anthoathecata</taxon>
        <taxon>Aplanulata</taxon>
        <taxon>Hydridae</taxon>
        <taxon>Hydra</taxon>
    </lineage>
</organism>
<dbReference type="CDD" id="cd00104">
    <property type="entry name" value="KAZAL_FS"/>
    <property type="match status" value="3"/>
</dbReference>
<evidence type="ECO:0000256" key="3">
    <source>
        <dbReference type="ARBA" id="ARBA00023157"/>
    </source>
</evidence>
<dbReference type="InterPro" id="IPR002350">
    <property type="entry name" value="Kazal_dom"/>
</dbReference>
<keyword evidence="2" id="KW-0722">Serine protease inhibitor</keyword>
<evidence type="ECO:0000256" key="1">
    <source>
        <dbReference type="ARBA" id="ARBA00022690"/>
    </source>
</evidence>
<feature type="domain" description="Kazal-like" evidence="5">
    <location>
        <begin position="112"/>
        <end position="167"/>
    </location>
</feature>
<feature type="chain" id="PRO_5044728999" evidence="4">
    <location>
        <begin position="17"/>
        <end position="168"/>
    </location>
</feature>
<dbReference type="PROSITE" id="PS51465">
    <property type="entry name" value="KAZAL_2"/>
    <property type="match status" value="3"/>
</dbReference>
<dbReference type="InterPro" id="IPR036058">
    <property type="entry name" value="Kazal_dom_sf"/>
</dbReference>
<keyword evidence="3" id="KW-1015">Disulfide bond</keyword>
<protein>
    <submittedName>
        <fullName evidence="6">Kazal-type serine protease inihibitor 2</fullName>
    </submittedName>
</protein>
<dbReference type="EMBL" id="FJ496650">
    <property type="protein sequence ID" value="ACL52153.1"/>
    <property type="molecule type" value="mRNA"/>
</dbReference>